<organism evidence="3 4">
    <name type="scientific">Treponema primitia (strain ATCC BAA-887 / DSM 12427 / ZAS-2)</name>
    <dbReference type="NCBI Taxonomy" id="545694"/>
    <lineage>
        <taxon>Bacteria</taxon>
        <taxon>Pseudomonadati</taxon>
        <taxon>Spirochaetota</taxon>
        <taxon>Spirochaetia</taxon>
        <taxon>Spirochaetales</taxon>
        <taxon>Treponemataceae</taxon>
        <taxon>Treponema</taxon>
    </lineage>
</organism>
<reference evidence="4" key="1">
    <citation type="submission" date="2009-12" db="EMBL/GenBank/DDBJ databases">
        <title>Complete sequence of Treponema primitia strain ZAS-2.</title>
        <authorList>
            <person name="Tetu S.G."/>
            <person name="Matson E."/>
            <person name="Ren Q."/>
            <person name="Seshadri R."/>
            <person name="Elbourne L."/>
            <person name="Hassan K.A."/>
            <person name="Durkin A."/>
            <person name="Radune D."/>
            <person name="Mohamoud Y."/>
            <person name="Shay R."/>
            <person name="Jin S."/>
            <person name="Zhang X."/>
            <person name="Lucey K."/>
            <person name="Ballor N.R."/>
            <person name="Ottesen E."/>
            <person name="Rosenthal R."/>
            <person name="Allen A."/>
            <person name="Leadbetter J.R."/>
            <person name="Paulsen I.T."/>
        </authorList>
    </citation>
    <scope>NUCLEOTIDE SEQUENCE [LARGE SCALE GENOMIC DNA]</scope>
    <source>
        <strain evidence="4">ATCC BAA-887 / DSM 12427 / ZAS-2</strain>
    </source>
</reference>
<sequence>MNEESKEDEISLIDLFAVIWQRKIMIIIITIIVLISVIIYSIISIKLPSKKSPLPNEYTPVALMLINNGSSSGNGMASVLSASGLGGLAGLAGVSTGSSFSDLAIYLVSTNSFLDAVVDEFDLITRYKVKKFFRAGSRKALKKKLAASADEKSGVFSVSFTDIDPVFAQRVVNYCVSYLQAWFDELGIDKNKLEKENLERNIENTFREIQSLEMESQKLGMSVTGGGGAASIPSIALEQRRIALELGAQQQVYTQLKVQYELLKVTMASEKPVFQILEMAEIPDQKSGPSRGMICIIVTLAAGFFAIFLAFILNAIDNVKKDPEAMAKLRRTRV</sequence>
<dbReference type="OrthoDB" id="360372at2"/>
<dbReference type="STRING" id="545694.TREPR_0005"/>
<keyword evidence="2" id="KW-0472">Membrane</keyword>
<feature type="coiled-coil region" evidence="1">
    <location>
        <begin position="188"/>
        <end position="215"/>
    </location>
</feature>
<dbReference type="RefSeq" id="WP_015706445.1">
    <property type="nucleotide sequence ID" value="NC_015578.1"/>
</dbReference>
<dbReference type="HOGENOM" id="CLU_051175_0_0_12"/>
<feature type="transmembrane region" description="Helical" evidence="2">
    <location>
        <begin position="294"/>
        <end position="316"/>
    </location>
</feature>
<keyword evidence="1" id="KW-0175">Coiled coil</keyword>
<dbReference type="InterPro" id="IPR050445">
    <property type="entry name" value="Bact_polysacc_biosynth/exp"/>
</dbReference>
<keyword evidence="4" id="KW-1185">Reference proteome</keyword>
<accession>F5YNZ9</accession>
<evidence type="ECO:0000313" key="4">
    <source>
        <dbReference type="Proteomes" id="UP000009223"/>
    </source>
</evidence>
<dbReference type="GO" id="GO:0004713">
    <property type="term" value="F:protein tyrosine kinase activity"/>
    <property type="evidence" value="ECO:0007669"/>
    <property type="project" value="TreeGrafter"/>
</dbReference>
<dbReference type="PANTHER" id="PTHR32309">
    <property type="entry name" value="TYROSINE-PROTEIN KINASE"/>
    <property type="match status" value="1"/>
</dbReference>
<dbReference type="AlphaFoldDB" id="F5YNZ9"/>
<dbReference type="EMBL" id="CP001843">
    <property type="protein sequence ID" value="AEF86776.1"/>
    <property type="molecule type" value="Genomic_DNA"/>
</dbReference>
<evidence type="ECO:0000256" key="2">
    <source>
        <dbReference type="SAM" id="Phobius"/>
    </source>
</evidence>
<protein>
    <submittedName>
        <fullName evidence="3">Putative lipopolysaccharide biosynthesis</fullName>
    </submittedName>
</protein>
<dbReference type="Proteomes" id="UP000009223">
    <property type="component" value="Chromosome"/>
</dbReference>
<dbReference type="KEGG" id="tpi:TREPR_0005"/>
<reference evidence="3 4" key="2">
    <citation type="journal article" date="2011" name="ISME J.">
        <title>RNA-seq reveals cooperative metabolic interactions between two termite-gut spirochete species in co-culture.</title>
        <authorList>
            <person name="Rosenthal A.Z."/>
            <person name="Matson E.G."/>
            <person name="Eldar A."/>
            <person name="Leadbetter J.R."/>
        </authorList>
    </citation>
    <scope>NUCLEOTIDE SEQUENCE [LARGE SCALE GENOMIC DNA]</scope>
    <source>
        <strain evidence="4">ATCC BAA-887 / DSM 12427 / ZAS-2</strain>
    </source>
</reference>
<keyword evidence="2" id="KW-1133">Transmembrane helix</keyword>
<evidence type="ECO:0000256" key="1">
    <source>
        <dbReference type="SAM" id="Coils"/>
    </source>
</evidence>
<gene>
    <name evidence="3" type="ordered locus">TREPR_0005</name>
</gene>
<dbReference type="GO" id="GO:0005886">
    <property type="term" value="C:plasma membrane"/>
    <property type="evidence" value="ECO:0007669"/>
    <property type="project" value="TreeGrafter"/>
</dbReference>
<keyword evidence="2" id="KW-0812">Transmembrane</keyword>
<dbReference type="PANTHER" id="PTHR32309:SF13">
    <property type="entry name" value="FERRIC ENTEROBACTIN TRANSPORT PROTEIN FEPE"/>
    <property type="match status" value="1"/>
</dbReference>
<feature type="transmembrane region" description="Helical" evidence="2">
    <location>
        <begin position="24"/>
        <end position="43"/>
    </location>
</feature>
<dbReference type="eggNOG" id="COG3765">
    <property type="taxonomic scope" value="Bacteria"/>
</dbReference>
<name>F5YNZ9_TREPZ</name>
<evidence type="ECO:0000313" key="3">
    <source>
        <dbReference type="EMBL" id="AEF86776.1"/>
    </source>
</evidence>
<proteinExistence type="predicted"/>